<dbReference type="InterPro" id="IPR017901">
    <property type="entry name" value="C-CAP_CF_C-like"/>
</dbReference>
<organism evidence="4 5">
    <name type="scientific">Pseudozyma antarctica</name>
    <name type="common">Yeast</name>
    <name type="synonym">Candida antarctica</name>
    <dbReference type="NCBI Taxonomy" id="84753"/>
    <lineage>
        <taxon>Eukaryota</taxon>
        <taxon>Fungi</taxon>
        <taxon>Dikarya</taxon>
        <taxon>Basidiomycota</taxon>
        <taxon>Ustilaginomycotina</taxon>
        <taxon>Ustilaginomycetes</taxon>
        <taxon>Ustilaginales</taxon>
        <taxon>Ustilaginaceae</taxon>
        <taxon>Moesziomyces</taxon>
    </lineage>
</organism>
<keyword evidence="5" id="KW-1185">Reference proteome</keyword>
<dbReference type="Gene3D" id="2.160.20.70">
    <property type="match status" value="1"/>
</dbReference>
<dbReference type="InterPro" id="IPR038397">
    <property type="entry name" value="TBCC_N_sf"/>
</dbReference>
<dbReference type="Pfam" id="PF07986">
    <property type="entry name" value="TBCC"/>
    <property type="match status" value="1"/>
</dbReference>
<protein>
    <submittedName>
        <fullName evidence="4">TBCC-domain-containing protein</fullName>
    </submittedName>
</protein>
<dbReference type="Gene3D" id="1.20.58.1250">
    <property type="entry name" value="Tubulin Binding Cofactor C, N-terminal domain"/>
    <property type="match status" value="1"/>
</dbReference>
<dbReference type="GO" id="GO:0007021">
    <property type="term" value="P:tubulin complex assembly"/>
    <property type="evidence" value="ECO:0007669"/>
    <property type="project" value="TreeGrafter"/>
</dbReference>
<dbReference type="PANTHER" id="PTHR15139:SF0">
    <property type="entry name" value="TUBULIN-SPECIFIC CHAPERONE C"/>
    <property type="match status" value="1"/>
</dbReference>
<accession>A0A081CDZ4</accession>
<reference evidence="5" key="1">
    <citation type="journal article" date="2014" name="Genome Announc.">
        <title>Draft Genome Sequence of the Yeast Pseudozyma antarctica Type Strain JCM10317, a Producer of the Glycolipid Biosurfactants, Mannosylerythritol Lipids.</title>
        <authorList>
            <person name="Saika A."/>
            <person name="Koike H."/>
            <person name="Hori T."/>
            <person name="Fukuoka T."/>
            <person name="Sato S."/>
            <person name="Habe H."/>
            <person name="Kitamoto D."/>
            <person name="Morita T."/>
        </authorList>
    </citation>
    <scope>NUCLEOTIDE SEQUENCE [LARGE SCALE GENOMIC DNA]</scope>
    <source>
        <strain evidence="5">JCM 10317</strain>
    </source>
</reference>
<dbReference type="HOGENOM" id="CLU_871916_0_0_1"/>
<dbReference type="GeneID" id="26304062"/>
<dbReference type="RefSeq" id="XP_014656677.1">
    <property type="nucleotide sequence ID" value="XM_014801191.1"/>
</dbReference>
<dbReference type="PROSITE" id="PS51329">
    <property type="entry name" value="C_CAP_COFACTOR_C"/>
    <property type="match status" value="1"/>
</dbReference>
<gene>
    <name evidence="4" type="ORF">PAN0_007d3106</name>
</gene>
<proteinExistence type="inferred from homology"/>
<dbReference type="InterPro" id="IPR012945">
    <property type="entry name" value="Tubulin-bd_cofactor_C_dom"/>
</dbReference>
<dbReference type="Proteomes" id="UP000053758">
    <property type="component" value="Unassembled WGS sequence"/>
</dbReference>
<evidence type="ECO:0000256" key="1">
    <source>
        <dbReference type="ARBA" id="ARBA00004496"/>
    </source>
</evidence>
<evidence type="ECO:0000313" key="4">
    <source>
        <dbReference type="EMBL" id="GAK64890.1"/>
    </source>
</evidence>
<dbReference type="GO" id="GO:0005737">
    <property type="term" value="C:cytoplasm"/>
    <property type="evidence" value="ECO:0007669"/>
    <property type="project" value="UniProtKB-SubCell"/>
</dbReference>
<dbReference type="InterPro" id="IPR016098">
    <property type="entry name" value="CAP/MinC_C"/>
</dbReference>
<dbReference type="OrthoDB" id="194775at2759"/>
<dbReference type="PANTHER" id="PTHR15139">
    <property type="entry name" value="TUBULIN FOLDING COFACTOR C"/>
    <property type="match status" value="1"/>
</dbReference>
<dbReference type="EMBL" id="DF830074">
    <property type="protein sequence ID" value="GAK64890.1"/>
    <property type="molecule type" value="Genomic_DNA"/>
</dbReference>
<evidence type="ECO:0000313" key="5">
    <source>
        <dbReference type="Proteomes" id="UP000053758"/>
    </source>
</evidence>
<dbReference type="GO" id="GO:0007023">
    <property type="term" value="P:post-chaperonin tubulin folding pathway"/>
    <property type="evidence" value="ECO:0007669"/>
    <property type="project" value="InterPro"/>
</dbReference>
<dbReference type="InterPro" id="IPR027684">
    <property type="entry name" value="TBCC"/>
</dbReference>
<dbReference type="AlphaFoldDB" id="A0A081CDZ4"/>
<evidence type="ECO:0000256" key="3">
    <source>
        <dbReference type="ARBA" id="ARBA00022490"/>
    </source>
</evidence>
<comment type="subcellular location">
    <subcellularLocation>
        <location evidence="1">Cytoplasm</location>
    </subcellularLocation>
</comment>
<evidence type="ECO:0000256" key="2">
    <source>
        <dbReference type="ARBA" id="ARBA00008848"/>
    </source>
</evidence>
<sequence>MASTSSVGAASLASASSAAAFYTRFIQATDALRTHIGDAADTAALHAALQRLAALNAELTAAVDSGVLPAHDQALHRRALDEITATLDQRRRAIQPAKTVGAGFAFRRKPAKPTPSAPQPTITATEPTSTTSAEDTADADRLAITSLSDTSYIPPPQQEAVRLSIHVCGVTNSLVDLRSLNASVVSVQLRDISDSILLLPCIEGSVMAHDIVHSLVSIPSCHQFRMHTSTRVAVQLATKRSSIVAIEACRNLVFVADPHALKVQDFDDLIGSHQLASSTSHVAAASCNFRTVQASISIDAPGATQTVADRIDEALTTLGG</sequence>
<keyword evidence="3" id="KW-0963">Cytoplasm</keyword>
<name>A0A081CDZ4_PSEA2</name>
<comment type="similarity">
    <text evidence="2">Belongs to the TBCC family.</text>
</comment>